<dbReference type="Pfam" id="PF00400">
    <property type="entry name" value="WD40"/>
    <property type="match status" value="4"/>
</dbReference>
<sequence>MSHTYSMPQFLRVREVDERKSRPFQRRLHVTTDFIKRLSLEKELDGHTGCVNCLEWDASGRKLASASDDFLVIIWDPFTYRRLQTIQTGHHGNIFSVKFMPETNGEIIVTGAGDHEVRVHNIVCKETTRVCTCHSGRVKRLATAPVMNDVFWSAAEDGLIRQFDLRLPHSCLRNEQTVLIDLRTYSGETTEAKCLAVNPMKPELLAVGANDPYIRIYDRRMIKLVKSPIASSSIYEDNVPPGCVQHFVPGHIACRKNSTENDIHEYSATYVAFGPNGNELLVNLGSEQIYLYDINTNMTSLLVRLTNDNRELKEPLKGYCMNGINSTSSDLSSRNKPTLPEHINSLKLGGNSFFEKKCYSVAIRIYNQAIAQHPDSSVLYSNRAAAYMKREWCGDTYAALRDCITALNYDPKNVKAYFRLTRCLFDLAWYDEAKLTLHSFKQHFPSHAKLLACRALERDILTKLESLDDSMDDSGELDFASDISPKESEWREKAKDYRLRFYGHCNTTTDIKEANFFGSDGEFIVAGSDDGSIFFWDRKTTNNIRILRGDSSIVNCVQPHPTCCLLATSGIEHRIRLWSPRSEHGLEDQLEILERDEVAETNQRRMQADPFDVVLMNMGLNAVIDNTDPIGATYGCRTS</sequence>
<dbReference type="SMART" id="SM00320">
    <property type="entry name" value="WD40"/>
    <property type="match status" value="7"/>
</dbReference>
<keyword evidence="1 3" id="KW-0853">WD repeat</keyword>
<dbReference type="Gene3D" id="1.25.40.10">
    <property type="entry name" value="Tetratricopeptide repeat domain"/>
    <property type="match status" value="1"/>
</dbReference>
<evidence type="ECO:0000256" key="3">
    <source>
        <dbReference type="PROSITE-ProRule" id="PRU00221"/>
    </source>
</evidence>
<feature type="repeat" description="WD" evidence="3">
    <location>
        <begin position="87"/>
        <end position="130"/>
    </location>
</feature>
<reference evidence="4" key="1">
    <citation type="journal article" date="2014" name="PLoS Negl. Trop. Dis.">
        <title>An updated insight into the Sialotranscriptome of Triatoma infestans: developmental stage and geographic variations.</title>
        <authorList>
            <person name="Schwarz A."/>
            <person name="Medrano-Mercado N."/>
            <person name="Schaub G.A."/>
            <person name="Struchiner C.J."/>
            <person name="Bargues M.D."/>
            <person name="Levy M.Z."/>
            <person name="Ribeiro J.M."/>
        </authorList>
    </citation>
    <scope>NUCLEOTIDE SEQUENCE</scope>
    <source>
        <strain evidence="4">Chile</strain>
        <tissue evidence="4">Salivary glands</tissue>
    </source>
</reference>
<protein>
    <submittedName>
        <fullName evidence="4">Putative wd40 repeat protein</fullName>
    </submittedName>
</protein>
<dbReference type="GO" id="GO:0080008">
    <property type="term" value="C:Cul4-RING E3 ubiquitin ligase complex"/>
    <property type="evidence" value="ECO:0007669"/>
    <property type="project" value="TreeGrafter"/>
</dbReference>
<feature type="repeat" description="WD" evidence="3">
    <location>
        <begin position="517"/>
        <end position="546"/>
    </location>
</feature>
<dbReference type="Gene3D" id="2.130.10.10">
    <property type="entry name" value="YVTN repeat-like/Quinoprotein amine dehydrogenase"/>
    <property type="match status" value="2"/>
</dbReference>
<dbReference type="SUPFAM" id="SSF48452">
    <property type="entry name" value="TPR-like"/>
    <property type="match status" value="1"/>
</dbReference>
<dbReference type="InterPro" id="IPR015943">
    <property type="entry name" value="WD40/YVTN_repeat-like_dom_sf"/>
</dbReference>
<evidence type="ECO:0000256" key="1">
    <source>
        <dbReference type="ARBA" id="ARBA00022574"/>
    </source>
</evidence>
<dbReference type="PROSITE" id="PS50294">
    <property type="entry name" value="WD_REPEATS_REGION"/>
    <property type="match status" value="1"/>
</dbReference>
<dbReference type="PANTHER" id="PTHR15574">
    <property type="entry name" value="WD REPEAT DOMAIN-CONTAINING FAMILY"/>
    <property type="match status" value="1"/>
</dbReference>
<evidence type="ECO:0000256" key="2">
    <source>
        <dbReference type="ARBA" id="ARBA00022737"/>
    </source>
</evidence>
<proteinExistence type="evidence at transcript level"/>
<dbReference type="InterPro" id="IPR045151">
    <property type="entry name" value="DCAF8"/>
</dbReference>
<name>A0A023FBT7_TRIIF</name>
<dbReference type="GO" id="GO:0045717">
    <property type="term" value="P:negative regulation of fatty acid biosynthetic process"/>
    <property type="evidence" value="ECO:0007669"/>
    <property type="project" value="TreeGrafter"/>
</dbReference>
<dbReference type="EMBL" id="GBBI01000309">
    <property type="protein sequence ID" value="JAC18403.1"/>
    <property type="molecule type" value="mRNA"/>
</dbReference>
<dbReference type="PANTHER" id="PTHR15574:SF40">
    <property type="entry name" value="WD AND TETRATRICOPEPTIDE REPEATS PROTEIN 1"/>
    <property type="match status" value="1"/>
</dbReference>
<dbReference type="GO" id="GO:0005737">
    <property type="term" value="C:cytoplasm"/>
    <property type="evidence" value="ECO:0007669"/>
    <property type="project" value="TreeGrafter"/>
</dbReference>
<dbReference type="InterPro" id="IPR036322">
    <property type="entry name" value="WD40_repeat_dom_sf"/>
</dbReference>
<accession>A0A023FBT7</accession>
<dbReference type="PROSITE" id="PS50082">
    <property type="entry name" value="WD_REPEATS_2"/>
    <property type="match status" value="3"/>
</dbReference>
<dbReference type="InterPro" id="IPR001680">
    <property type="entry name" value="WD40_rpt"/>
</dbReference>
<dbReference type="AlphaFoldDB" id="A0A023FBT7"/>
<evidence type="ECO:0000313" key="4">
    <source>
        <dbReference type="EMBL" id="JAC18403.1"/>
    </source>
</evidence>
<dbReference type="InterPro" id="IPR011990">
    <property type="entry name" value="TPR-like_helical_dom_sf"/>
</dbReference>
<feature type="repeat" description="WD" evidence="3">
    <location>
        <begin position="44"/>
        <end position="85"/>
    </location>
</feature>
<organism evidence="4">
    <name type="scientific">Triatoma infestans</name>
    <name type="common">Assassin bug</name>
    <dbReference type="NCBI Taxonomy" id="30076"/>
    <lineage>
        <taxon>Eukaryota</taxon>
        <taxon>Metazoa</taxon>
        <taxon>Ecdysozoa</taxon>
        <taxon>Arthropoda</taxon>
        <taxon>Hexapoda</taxon>
        <taxon>Insecta</taxon>
        <taxon>Pterygota</taxon>
        <taxon>Neoptera</taxon>
        <taxon>Paraneoptera</taxon>
        <taxon>Hemiptera</taxon>
        <taxon>Heteroptera</taxon>
        <taxon>Panheteroptera</taxon>
        <taxon>Cimicomorpha</taxon>
        <taxon>Reduviidae</taxon>
        <taxon>Triatominae</taxon>
        <taxon>Triatoma</taxon>
    </lineage>
</organism>
<keyword evidence="2" id="KW-0677">Repeat</keyword>
<dbReference type="SUPFAM" id="SSF50978">
    <property type="entry name" value="WD40 repeat-like"/>
    <property type="match status" value="1"/>
</dbReference>